<evidence type="ECO:0000313" key="3">
    <source>
        <dbReference type="Proteomes" id="UP000693972"/>
    </source>
</evidence>
<evidence type="ECO:0008006" key="4">
    <source>
        <dbReference type="Google" id="ProtNLM"/>
    </source>
</evidence>
<dbReference type="Proteomes" id="UP000693972">
    <property type="component" value="Unassembled WGS sequence"/>
</dbReference>
<dbReference type="EMBL" id="JAIMBW010000001">
    <property type="protein sequence ID" value="MBY4893150.1"/>
    <property type="molecule type" value="Genomic_DNA"/>
</dbReference>
<keyword evidence="3" id="KW-1185">Reference proteome</keyword>
<evidence type="ECO:0000256" key="1">
    <source>
        <dbReference type="SAM" id="Phobius"/>
    </source>
</evidence>
<dbReference type="RefSeq" id="WP_257892867.1">
    <property type="nucleotide sequence ID" value="NZ_JAIMBW010000001.1"/>
</dbReference>
<feature type="transmembrane region" description="Helical" evidence="1">
    <location>
        <begin position="118"/>
        <end position="139"/>
    </location>
</feature>
<organism evidence="2">
    <name type="scientific">Gymnodinialimonas phycosphaerae</name>
    <dbReference type="NCBI Taxonomy" id="2841589"/>
    <lineage>
        <taxon>Bacteria</taxon>
        <taxon>Pseudomonadati</taxon>
        <taxon>Pseudomonadota</taxon>
        <taxon>Alphaproteobacteria</taxon>
        <taxon>Rhodobacterales</taxon>
        <taxon>Paracoccaceae</taxon>
        <taxon>Gymnodinialimonas</taxon>
    </lineage>
</organism>
<gene>
    <name evidence="2" type="ORF">KUL25_10275</name>
</gene>
<accession>A0A975TYN4</accession>
<keyword evidence="1" id="KW-1133">Transmembrane helix</keyword>
<proteinExistence type="predicted"/>
<sequence length="149" mass="15322">MNSDVWAEVGDFVRVLNLAELSATSSTASVAVNGGATSSITGIHLDDDTPSSDDEFGIRIDSGPLSFSTGDVVSWTGALEIAVDFSLFNLGTYTSSTLPFSSGRTLPMTLIVENAAPIPLPAGILLMLGGLGAVGTMGLRKSRADRSLA</sequence>
<protein>
    <recommendedName>
        <fullName evidence="4">VPLPA-CTERM sorting domain-containing protein</fullName>
    </recommendedName>
</protein>
<evidence type="ECO:0000313" key="2">
    <source>
        <dbReference type="EMBL" id="QXL89850.1"/>
    </source>
</evidence>
<keyword evidence="1" id="KW-0812">Transmembrane</keyword>
<dbReference type="AlphaFoldDB" id="A0A975TYN4"/>
<dbReference type="EMBL" id="CP078073">
    <property type="protein sequence ID" value="QXL89850.1"/>
    <property type="molecule type" value="Genomic_DNA"/>
</dbReference>
<reference evidence="2 3" key="1">
    <citation type="submission" date="2021-07" db="EMBL/GenBank/DDBJ databases">
        <title>Karlodiniumbacter phycospheric gen. nov., sp. nov., a phycosphere bacterium isolated from karlodinium veneficum.</title>
        <authorList>
            <person name="Peng Y."/>
            <person name="Jiang L."/>
            <person name="Lee J."/>
        </authorList>
    </citation>
    <scope>NUCLEOTIDE SEQUENCE</scope>
    <source>
        <strain evidence="2 3">N5</strain>
    </source>
</reference>
<name>A0A975TYN4_9RHOB</name>
<keyword evidence="1" id="KW-0472">Membrane</keyword>